<name>B0C0J9_ACAM1</name>
<dbReference type="EMBL" id="CP000828">
    <property type="protein sequence ID" value="ABW30792.1"/>
    <property type="molecule type" value="Genomic_DNA"/>
</dbReference>
<proteinExistence type="predicted"/>
<evidence type="ECO:0000313" key="1">
    <source>
        <dbReference type="EMBL" id="ABW30792.1"/>
    </source>
</evidence>
<sequence length="74" mass="8129">MGRHEEWCDFEVNKEIMTTAQKSNIYSGSGINKETEMQDSVGAQHCYTVTAKVGQITSPDSNKVCFTQIAVPAS</sequence>
<dbReference type="KEGG" id="amr:AM1_5851"/>
<gene>
    <name evidence="1" type="ordered locus">AM1_5851</name>
</gene>
<dbReference type="eggNOG" id="COG4966">
    <property type="taxonomic scope" value="Bacteria"/>
</dbReference>
<keyword evidence="2" id="KW-1185">Reference proteome</keyword>
<evidence type="ECO:0000313" key="2">
    <source>
        <dbReference type="Proteomes" id="UP000000268"/>
    </source>
</evidence>
<accession>B0C0J9</accession>
<organism evidence="1 2">
    <name type="scientific">Acaryochloris marina (strain MBIC 11017)</name>
    <dbReference type="NCBI Taxonomy" id="329726"/>
    <lineage>
        <taxon>Bacteria</taxon>
        <taxon>Bacillati</taxon>
        <taxon>Cyanobacteriota</taxon>
        <taxon>Cyanophyceae</taxon>
        <taxon>Acaryochloridales</taxon>
        <taxon>Acaryochloridaceae</taxon>
        <taxon>Acaryochloris</taxon>
    </lineage>
</organism>
<reference evidence="1 2" key="1">
    <citation type="journal article" date="2008" name="Proc. Natl. Acad. Sci. U.S.A.">
        <title>Niche adaptation and genome expansion in the chlorophyll d-producing cyanobacterium Acaryochloris marina.</title>
        <authorList>
            <person name="Swingley W.D."/>
            <person name="Chen M."/>
            <person name="Cheung P.C."/>
            <person name="Conrad A.L."/>
            <person name="Dejesa L.C."/>
            <person name="Hao J."/>
            <person name="Honchak B.M."/>
            <person name="Karbach L.E."/>
            <person name="Kurdoglu A."/>
            <person name="Lahiri S."/>
            <person name="Mastrian S.D."/>
            <person name="Miyashita H."/>
            <person name="Page L."/>
            <person name="Ramakrishna P."/>
            <person name="Satoh S."/>
            <person name="Sattley W.M."/>
            <person name="Shimada Y."/>
            <person name="Taylor H.L."/>
            <person name="Tomo T."/>
            <person name="Tsuchiya T."/>
            <person name="Wang Z.T."/>
            <person name="Raymond J."/>
            <person name="Mimuro M."/>
            <person name="Blankenship R.E."/>
            <person name="Touchman J.W."/>
        </authorList>
    </citation>
    <scope>NUCLEOTIDE SEQUENCE [LARGE SCALE GENOMIC DNA]</scope>
    <source>
        <strain evidence="2">MBIC 11017</strain>
    </source>
</reference>
<dbReference type="Proteomes" id="UP000000268">
    <property type="component" value="Chromosome"/>
</dbReference>
<dbReference type="STRING" id="329726.AM1_5851"/>
<dbReference type="AlphaFoldDB" id="B0C0J9"/>
<dbReference type="HOGENOM" id="CLU_2679156_0_0_3"/>
<protein>
    <submittedName>
        <fullName evidence="1">Uncharacterized protein</fullName>
    </submittedName>
</protein>